<dbReference type="PANTHER" id="PTHR35519">
    <property type="entry name" value="MEMBRANE PROTEINS"/>
    <property type="match status" value="1"/>
</dbReference>
<reference evidence="1 2" key="1">
    <citation type="submission" date="2019-08" db="EMBL/GenBank/DDBJ databases">
        <title>Deep-cultivation of Planctomycetes and their phenomic and genomic characterization uncovers novel biology.</title>
        <authorList>
            <person name="Wiegand S."/>
            <person name="Jogler M."/>
            <person name="Boedeker C."/>
            <person name="Pinto D."/>
            <person name="Vollmers J."/>
            <person name="Rivas-Marin E."/>
            <person name="Kohn T."/>
            <person name="Peeters S.H."/>
            <person name="Heuer A."/>
            <person name="Rast P."/>
            <person name="Oberbeckmann S."/>
            <person name="Bunk B."/>
            <person name="Jeske O."/>
            <person name="Meyerdierks A."/>
            <person name="Storesund J.E."/>
            <person name="Kallscheuer N."/>
            <person name="Luecker S."/>
            <person name="Lage O.M."/>
            <person name="Pohl T."/>
            <person name="Merkel B.J."/>
            <person name="Hornburger P."/>
            <person name="Mueller R.-W."/>
            <person name="Bruemmer F."/>
            <person name="Labrenz M."/>
            <person name="Spormann A.M."/>
            <person name="Op den Camp H."/>
            <person name="Overmann J."/>
            <person name="Amann R."/>
            <person name="Jetten M.S.M."/>
            <person name="Mascher T."/>
            <person name="Medema M.H."/>
            <person name="Devos D.P."/>
            <person name="Kaster A.-K."/>
            <person name="Ovreas L."/>
            <person name="Rohde M."/>
            <person name="Galperin M.Y."/>
            <person name="Jogler C."/>
        </authorList>
    </citation>
    <scope>NUCLEOTIDE SEQUENCE [LARGE SCALE GENOMIC DNA]</scope>
    <source>
        <strain evidence="1 2">FC18</strain>
    </source>
</reference>
<dbReference type="AlphaFoldDB" id="A0A5B9PI46"/>
<dbReference type="EMBL" id="CP042912">
    <property type="protein sequence ID" value="QEG24945.1"/>
    <property type="molecule type" value="Genomic_DNA"/>
</dbReference>
<organism evidence="1 2">
    <name type="scientific">Mariniblastus fucicola</name>
    <dbReference type="NCBI Taxonomy" id="980251"/>
    <lineage>
        <taxon>Bacteria</taxon>
        <taxon>Pseudomonadati</taxon>
        <taxon>Planctomycetota</taxon>
        <taxon>Planctomycetia</taxon>
        <taxon>Pirellulales</taxon>
        <taxon>Pirellulaceae</taxon>
        <taxon>Mariniblastus</taxon>
    </lineage>
</organism>
<dbReference type="KEGG" id="mff:MFFC18_48680"/>
<evidence type="ECO:0000313" key="1">
    <source>
        <dbReference type="EMBL" id="QEG24945.1"/>
    </source>
</evidence>
<gene>
    <name evidence="1" type="ORF">MFFC18_48680</name>
</gene>
<evidence type="ECO:0008006" key="3">
    <source>
        <dbReference type="Google" id="ProtNLM"/>
    </source>
</evidence>
<dbReference type="InterPro" id="IPR025187">
    <property type="entry name" value="DUF4112"/>
</dbReference>
<dbReference type="RefSeq" id="WP_084416857.1">
    <property type="nucleotide sequence ID" value="NZ_CP042912.1"/>
</dbReference>
<dbReference type="OrthoDB" id="513552at2"/>
<name>A0A5B9PI46_9BACT</name>
<evidence type="ECO:0000313" key="2">
    <source>
        <dbReference type="Proteomes" id="UP000322214"/>
    </source>
</evidence>
<proteinExistence type="predicted"/>
<dbReference type="Proteomes" id="UP000322214">
    <property type="component" value="Chromosome"/>
</dbReference>
<sequence>MSTNSQPAKTTFDQVKDGFRRAFPKSRRGTVSPFERIPRIRTIAHWMDGAFRIPGTQRRIGLDSLVGLVPGIGDLATTAVSAFIIREAWLLGIPKRKLLKMSGNVAIDAIVGAVPLVGDLFDFAFKSNSKNVAIVEDHFGINSDTIEGHVVRPDEQTT</sequence>
<accession>A0A5B9PI46</accession>
<keyword evidence="2" id="KW-1185">Reference proteome</keyword>
<dbReference type="PANTHER" id="PTHR35519:SF2">
    <property type="entry name" value="PH DOMAIN PROTEIN"/>
    <property type="match status" value="1"/>
</dbReference>
<dbReference type="Pfam" id="PF13430">
    <property type="entry name" value="DUF4112"/>
    <property type="match status" value="1"/>
</dbReference>
<dbReference type="STRING" id="980251.GCA_001642875_04998"/>
<protein>
    <recommendedName>
        <fullName evidence="3">DUF4112 domain-containing protein</fullName>
    </recommendedName>
</protein>